<dbReference type="STRING" id="135208.A0A4Y9ZQE9"/>
<evidence type="ECO:0000256" key="7">
    <source>
        <dbReference type="SAM" id="MobiDB-lite"/>
    </source>
</evidence>
<dbReference type="GO" id="GO:0010629">
    <property type="term" value="P:negative regulation of gene expression"/>
    <property type="evidence" value="ECO:0007669"/>
    <property type="project" value="UniProtKB-ARBA"/>
</dbReference>
<dbReference type="OrthoDB" id="206335at2759"/>
<name>A0A4Y9ZQE9_9AGAM</name>
<evidence type="ECO:0000256" key="5">
    <source>
        <dbReference type="ARBA" id="ARBA00022839"/>
    </source>
</evidence>
<dbReference type="GO" id="GO:0004527">
    <property type="term" value="F:exonuclease activity"/>
    <property type="evidence" value="ECO:0007669"/>
    <property type="project" value="UniProtKB-KW"/>
</dbReference>
<proteinExistence type="inferred from homology"/>
<keyword evidence="5" id="KW-0269">Exonuclease</keyword>
<keyword evidence="4" id="KW-0378">Hydrolase</keyword>
<feature type="compositionally biased region" description="Polar residues" evidence="7">
    <location>
        <begin position="1"/>
        <end position="12"/>
    </location>
</feature>
<comment type="subcellular location">
    <subcellularLocation>
        <location evidence="1">Nucleus</location>
    </subcellularLocation>
</comment>
<sequence length="538" mass="58534">MKRSHTTSSPNAGQHAHKKRKTSASVSVGLVQESSQITMSEGAGGGGEWIKVEKRKVKKAMKLEAKLDSTQPRFGYAVKEITRRRDAVGIDDIRDFILHIVADAPPPSWIHVQNPHAVQKVVVLLVPGLTSTVLSLPPLPTSATANPNLPLSIPLPSTSQTDAASAGPSSSAVCTEDAAAAFGGVPFVANTFSHALPTKAPGDATRMHSVLSEFFHGPVSNEEKKRRVLQRIASERATERNPLQYILSVEQMIENDYPIPSYMADVFEKRPGWVETPPPQPSSTDKSTQPKIYAIDCEMCITEDGKALARVCFIDNDTGKVVYDQLVKPPQPIIDYLTRFSGITADVLAPISTALLDVQKRILELLSVTPTPILLGHSLESDLNVLQLCHPRCIDTALLYDHPRGRPLKPGLAWLTKKWCGRTIQANGEGGHDPEEDARACLDLLKKKLENGPSFGTFKTDIESIFERMSRSPGRAGNDSIRSAVIDHGNPGTWHGAKATTPVACKTDEEVVQGVLEAIPNHQFIFGRLTTWQTRSGG</sequence>
<keyword evidence="10" id="KW-1185">Reference proteome</keyword>
<dbReference type="Proteomes" id="UP000298061">
    <property type="component" value="Unassembled WGS sequence"/>
</dbReference>
<protein>
    <recommendedName>
        <fullName evidence="8">Exonuclease domain-containing protein</fullName>
    </recommendedName>
</protein>
<comment type="caution">
    <text evidence="9">The sequence shown here is derived from an EMBL/GenBank/DDBJ whole genome shotgun (WGS) entry which is preliminary data.</text>
</comment>
<dbReference type="EMBL" id="SFCI01001192">
    <property type="protein sequence ID" value="TFY76484.1"/>
    <property type="molecule type" value="Genomic_DNA"/>
</dbReference>
<dbReference type="InterPro" id="IPR047021">
    <property type="entry name" value="REXO1/3/4-like"/>
</dbReference>
<evidence type="ECO:0000256" key="4">
    <source>
        <dbReference type="ARBA" id="ARBA00022801"/>
    </source>
</evidence>
<dbReference type="PANTHER" id="PTHR12801">
    <property type="entry name" value="RNA EXONUCLEASE REXO1 / RECO3 FAMILY MEMBER-RELATED"/>
    <property type="match status" value="1"/>
</dbReference>
<evidence type="ECO:0000259" key="8">
    <source>
        <dbReference type="SMART" id="SM00479"/>
    </source>
</evidence>
<evidence type="ECO:0000313" key="9">
    <source>
        <dbReference type="EMBL" id="TFY76484.1"/>
    </source>
</evidence>
<feature type="domain" description="Exonuclease" evidence="8">
    <location>
        <begin position="291"/>
        <end position="454"/>
    </location>
</feature>
<comment type="similarity">
    <text evidence="2">Belongs to the REXO1/REXO3 family.</text>
</comment>
<dbReference type="CDD" id="cd06145">
    <property type="entry name" value="REX1_like"/>
    <property type="match status" value="1"/>
</dbReference>
<accession>A0A4Y9ZQE9</accession>
<evidence type="ECO:0000256" key="2">
    <source>
        <dbReference type="ARBA" id="ARBA00006357"/>
    </source>
</evidence>
<dbReference type="AlphaFoldDB" id="A0A4Y9ZQE9"/>
<dbReference type="InterPro" id="IPR036397">
    <property type="entry name" value="RNaseH_sf"/>
</dbReference>
<dbReference type="PANTHER" id="PTHR12801:SF115">
    <property type="entry name" value="FI18136P1-RELATED"/>
    <property type="match status" value="1"/>
</dbReference>
<dbReference type="Gene3D" id="3.30.420.10">
    <property type="entry name" value="Ribonuclease H-like superfamily/Ribonuclease H"/>
    <property type="match status" value="1"/>
</dbReference>
<dbReference type="SUPFAM" id="SSF53098">
    <property type="entry name" value="Ribonuclease H-like"/>
    <property type="match status" value="1"/>
</dbReference>
<dbReference type="InterPro" id="IPR013520">
    <property type="entry name" value="Ribonucl_H"/>
</dbReference>
<dbReference type="FunFam" id="3.30.420.10:FF:000031">
    <property type="entry name" value="RNA exonuclease 1"/>
    <property type="match status" value="1"/>
</dbReference>
<gene>
    <name evidence="9" type="ORF">EWM64_g7526</name>
</gene>
<evidence type="ECO:0000313" key="10">
    <source>
        <dbReference type="Proteomes" id="UP000298061"/>
    </source>
</evidence>
<dbReference type="GO" id="GO:0005634">
    <property type="term" value="C:nucleus"/>
    <property type="evidence" value="ECO:0007669"/>
    <property type="project" value="UniProtKB-SubCell"/>
</dbReference>
<dbReference type="InterPro" id="IPR012337">
    <property type="entry name" value="RNaseH-like_sf"/>
</dbReference>
<organism evidence="9 10">
    <name type="scientific">Hericium alpestre</name>
    <dbReference type="NCBI Taxonomy" id="135208"/>
    <lineage>
        <taxon>Eukaryota</taxon>
        <taxon>Fungi</taxon>
        <taxon>Dikarya</taxon>
        <taxon>Basidiomycota</taxon>
        <taxon>Agaricomycotina</taxon>
        <taxon>Agaricomycetes</taxon>
        <taxon>Russulales</taxon>
        <taxon>Hericiaceae</taxon>
        <taxon>Hericium</taxon>
    </lineage>
</organism>
<evidence type="ECO:0000256" key="1">
    <source>
        <dbReference type="ARBA" id="ARBA00004123"/>
    </source>
</evidence>
<keyword evidence="3" id="KW-0540">Nuclease</keyword>
<dbReference type="GO" id="GO:0003676">
    <property type="term" value="F:nucleic acid binding"/>
    <property type="evidence" value="ECO:0007669"/>
    <property type="project" value="InterPro"/>
</dbReference>
<reference evidence="9 10" key="1">
    <citation type="submission" date="2019-02" db="EMBL/GenBank/DDBJ databases">
        <title>Genome sequencing of the rare red list fungi Hericium alpestre (H. flagellum).</title>
        <authorList>
            <person name="Buettner E."/>
            <person name="Kellner H."/>
        </authorList>
    </citation>
    <scope>NUCLEOTIDE SEQUENCE [LARGE SCALE GENOMIC DNA]</scope>
    <source>
        <strain evidence="9 10">DSM 108284</strain>
    </source>
</reference>
<feature type="region of interest" description="Disordered" evidence="7">
    <location>
        <begin position="1"/>
        <end position="29"/>
    </location>
</feature>
<dbReference type="SMART" id="SM00479">
    <property type="entry name" value="EXOIII"/>
    <property type="match status" value="1"/>
</dbReference>
<keyword evidence="6" id="KW-0539">Nucleus</keyword>
<dbReference type="InterPro" id="IPR034922">
    <property type="entry name" value="REX1-like_exo"/>
</dbReference>
<evidence type="ECO:0000256" key="6">
    <source>
        <dbReference type="ARBA" id="ARBA00023242"/>
    </source>
</evidence>
<evidence type="ECO:0000256" key="3">
    <source>
        <dbReference type="ARBA" id="ARBA00022722"/>
    </source>
</evidence>